<organism evidence="2 3">
    <name type="scientific">Cryoendolithus antarcticus</name>
    <dbReference type="NCBI Taxonomy" id="1507870"/>
    <lineage>
        <taxon>Eukaryota</taxon>
        <taxon>Fungi</taxon>
        <taxon>Dikarya</taxon>
        <taxon>Ascomycota</taxon>
        <taxon>Pezizomycotina</taxon>
        <taxon>Dothideomycetes</taxon>
        <taxon>Dothideomycetidae</taxon>
        <taxon>Cladosporiales</taxon>
        <taxon>Cladosporiaceae</taxon>
        <taxon>Cryoendolithus</taxon>
    </lineage>
</organism>
<feature type="compositionally biased region" description="Low complexity" evidence="1">
    <location>
        <begin position="688"/>
        <end position="703"/>
    </location>
</feature>
<feature type="compositionally biased region" description="Polar residues" evidence="1">
    <location>
        <begin position="714"/>
        <end position="727"/>
    </location>
</feature>
<protein>
    <submittedName>
        <fullName evidence="2">Uncharacterized protein</fullName>
    </submittedName>
</protein>
<accession>A0A1V8SZ06</accession>
<dbReference type="SUPFAM" id="SSF101690">
    <property type="entry name" value="PAZ domain"/>
    <property type="match status" value="1"/>
</dbReference>
<name>A0A1V8SZ06_9PEZI</name>
<sequence length="727" mass="79239">MLFSTSTLSNITDKGLTLCFGNPDSPCYNVKLAGQPTQSHVPKLFFATGAVSDFLLARLPASQLVDVEQGSQSALKATDAIKSYLRGVKVAYIDKTGRDCVQAVVDIGESPAPKGTILVTGDDATLLGHPRLPLINVGSVRRPLWLAPERCIIRPLQPYTGKRPHKVEWMDQMMLRHRTTADLVAKQVQTAAAKVPVDAKLVSNIKFMPMPPPLLPVLKQVSTGKVPQFCVIKIVAGDIDSMPWTDSVRNALHTCTSAAEMILPMKVEQIVGKAGDWNFSLRGFIAEQEAAMKSDQYAVVVFCLPAKLALQKGQHNPYQVPKAFCEINLGLNSFCVNEATLQGAKADRRDTLRSVDTRAARTARQFMARLEKRDLHRLPSHSPFGDHDRPMDLIVAIHVTLITPEKFAQHTHILLAAVSRDYASSKQYSTFVQLYDESDKVAMRVQLAQHLHDLSQRHTERWGSQKLTIIRSGDWLDDARDELDQLMARFDDDARKAVEFSQVTVCKDSNFNGLIDADAVASVRDRETAALLDAPSTGFFYLTQDDGPEVAFKPALYISQAQCAPQLKFIKAQIIRGLLGYSPQSTGDHTAVTGNTGTTVPDNAAPATCSSEPRNDIDAVASASFPLATTAVASTLSAGEVERLAYMWRDDALGLYTCKWPIPTYLAHCATDRALLHIKVCHPSGPIKSTITSSPPVSPTDSQSSKKSDGSASTCVSSSEAEQSSGV</sequence>
<dbReference type="InterPro" id="IPR036085">
    <property type="entry name" value="PAZ_dom_sf"/>
</dbReference>
<dbReference type="Proteomes" id="UP000192596">
    <property type="component" value="Unassembled WGS sequence"/>
</dbReference>
<evidence type="ECO:0000256" key="1">
    <source>
        <dbReference type="SAM" id="MobiDB-lite"/>
    </source>
</evidence>
<reference evidence="3" key="1">
    <citation type="submission" date="2017-03" db="EMBL/GenBank/DDBJ databases">
        <title>Genomes of endolithic fungi from Antarctica.</title>
        <authorList>
            <person name="Coleine C."/>
            <person name="Masonjones S."/>
            <person name="Stajich J.E."/>
        </authorList>
    </citation>
    <scope>NUCLEOTIDE SEQUENCE [LARGE SCALE GENOMIC DNA]</scope>
    <source>
        <strain evidence="3">CCFEE 5527</strain>
    </source>
</reference>
<evidence type="ECO:0000313" key="2">
    <source>
        <dbReference type="EMBL" id="OQO04397.1"/>
    </source>
</evidence>
<comment type="caution">
    <text evidence="2">The sequence shown here is derived from an EMBL/GenBank/DDBJ whole genome shotgun (WGS) entry which is preliminary data.</text>
</comment>
<dbReference type="EMBL" id="NAJO01000022">
    <property type="protein sequence ID" value="OQO04397.1"/>
    <property type="molecule type" value="Genomic_DNA"/>
</dbReference>
<dbReference type="AlphaFoldDB" id="A0A1V8SZ06"/>
<proteinExistence type="predicted"/>
<keyword evidence="3" id="KW-1185">Reference proteome</keyword>
<dbReference type="InParanoid" id="A0A1V8SZ06"/>
<gene>
    <name evidence="2" type="ORF">B0A48_11008</name>
</gene>
<feature type="region of interest" description="Disordered" evidence="1">
    <location>
        <begin position="688"/>
        <end position="727"/>
    </location>
</feature>
<evidence type="ECO:0000313" key="3">
    <source>
        <dbReference type="Proteomes" id="UP000192596"/>
    </source>
</evidence>
<dbReference type="OrthoDB" id="3636600at2759"/>